<evidence type="ECO:0000313" key="2">
    <source>
        <dbReference type="EMBL" id="VYT83777.1"/>
    </source>
</evidence>
<dbReference type="Pfam" id="PF07509">
    <property type="entry name" value="DUF1523"/>
    <property type="match status" value="1"/>
</dbReference>
<proteinExistence type="predicted"/>
<protein>
    <recommendedName>
        <fullName evidence="3">DUF1523 family protein</fullName>
    </recommendedName>
</protein>
<dbReference type="InterPro" id="IPR011088">
    <property type="entry name" value="Phage_phiNM3_A0EWY4"/>
</dbReference>
<organism evidence="2">
    <name type="scientific">Clostridium butyricum</name>
    <dbReference type="NCBI Taxonomy" id="1492"/>
    <lineage>
        <taxon>Bacteria</taxon>
        <taxon>Bacillati</taxon>
        <taxon>Bacillota</taxon>
        <taxon>Clostridia</taxon>
        <taxon>Eubacteriales</taxon>
        <taxon>Clostridiaceae</taxon>
        <taxon>Clostridium</taxon>
    </lineage>
</organism>
<gene>
    <name evidence="2" type="ORF">CBLFYP62_00865</name>
</gene>
<dbReference type="AlphaFoldDB" id="A0A6N3A0H6"/>
<dbReference type="RefSeq" id="WP_156736330.1">
    <property type="nucleotide sequence ID" value="NZ_CACRTU010000009.1"/>
</dbReference>
<reference evidence="2" key="1">
    <citation type="submission" date="2019-11" db="EMBL/GenBank/DDBJ databases">
        <authorList>
            <person name="Feng L."/>
        </authorList>
    </citation>
    <scope>NUCLEOTIDE SEQUENCE</scope>
    <source>
        <strain evidence="2">CButyricumLFYP62</strain>
    </source>
</reference>
<evidence type="ECO:0008006" key="3">
    <source>
        <dbReference type="Google" id="ProtNLM"/>
    </source>
</evidence>
<name>A0A6N3A0H6_CLOBU</name>
<evidence type="ECO:0000256" key="1">
    <source>
        <dbReference type="SAM" id="Phobius"/>
    </source>
</evidence>
<feature type="transmembrane region" description="Helical" evidence="1">
    <location>
        <begin position="35"/>
        <end position="57"/>
    </location>
</feature>
<keyword evidence="1" id="KW-1133">Transmembrane helix</keyword>
<accession>A0A6N3A0H6</accession>
<keyword evidence="1" id="KW-0812">Transmembrane</keyword>
<sequence length="145" mass="17330">MPRNITNIFRYNKFKYKKFRHNNFRHNNFLKSKTGILILIPAVIVIIIVIMLSPHFIRDTYKVTITNKRVIKHKNTDVYLIYAQTEDGEIRVFKNANNFIEMKHNSEDLYWAISINKKYEITVYGFNIPLFSNYQNIVKVKGIQN</sequence>
<dbReference type="EMBL" id="CACRTU010000009">
    <property type="protein sequence ID" value="VYT83777.1"/>
    <property type="molecule type" value="Genomic_DNA"/>
</dbReference>
<keyword evidence="1" id="KW-0472">Membrane</keyword>